<feature type="domain" description="RNA-editing substrate-binding complex 8 protein HEAT repeats" evidence="2">
    <location>
        <begin position="164"/>
        <end position="565"/>
    </location>
</feature>
<sequence>MRRSVHWMQAGGLVKLIQAVSTSRIELCAEDIYKICALLKSKEDTLMLQRNQAFIRSIHKQYQNIDPDTVTPFQRTFIDGTFAAFPDTVCELSSSSSFSREVGVNGKQMDTTSTETKQQEGDKNNSHIVSLENNITTKKGSNLSTTSADEPSIEERISAIWEVVQEYQSSNFLGTDGMKKIQKHCKALELQLRQIKPFEISSLVRALATIHYQDYSFTNLLTRRSCEVASKLSQTDLCRTYFNLSKLQSHDSMVAFVNQIEIHMEKLHREQIHFVAMALERHPQISSAPARMVPKLLQRAVVHLNESDNATYHRALLVVAARYNLRRHPVVVKIFSDTSRHLDKIVDRDLLAILQSTIDLGISANTPGLPELLEKTESIVPTVDIRHVDALMDILSVLPIDTGSIMTKLMNRLEVDGGKLSIPQLVFILDLLSSYPPAKGNACIVGLAFAASLRAESFDGEALEQVILNLAQLQHFTDDFYTLVIVLQNNKGGFRSFEKLANLMKSCTQEVVADRRGQEMITKGILGLAPSLNDEELAEARKLLTKLGVTDKNVHQMIFRRAKQLQRESGSRWSRRGYDPADDFT</sequence>
<dbReference type="OrthoDB" id="271836at2759"/>
<gene>
    <name evidence="3" type="ORF">TM35_000082100</name>
</gene>
<dbReference type="AlphaFoldDB" id="A0A1X0P0I1"/>
<feature type="domain" description="RNA-editing substrate-binding complex 8 protein HEAT repeats" evidence="2">
    <location>
        <begin position="25"/>
        <end position="81"/>
    </location>
</feature>
<dbReference type="EMBL" id="NBCO01000008">
    <property type="protein sequence ID" value="ORC90412.1"/>
    <property type="molecule type" value="Genomic_DNA"/>
</dbReference>
<organism evidence="3 4">
    <name type="scientific">Trypanosoma theileri</name>
    <dbReference type="NCBI Taxonomy" id="67003"/>
    <lineage>
        <taxon>Eukaryota</taxon>
        <taxon>Discoba</taxon>
        <taxon>Euglenozoa</taxon>
        <taxon>Kinetoplastea</taxon>
        <taxon>Metakinetoplastina</taxon>
        <taxon>Trypanosomatida</taxon>
        <taxon>Trypanosomatidae</taxon>
        <taxon>Trypanosoma</taxon>
    </lineage>
</organism>
<dbReference type="GeneID" id="39983855"/>
<evidence type="ECO:0000313" key="3">
    <source>
        <dbReference type="EMBL" id="ORC90412.1"/>
    </source>
</evidence>
<name>A0A1X0P0I1_9TRYP</name>
<feature type="region of interest" description="Disordered" evidence="1">
    <location>
        <begin position="101"/>
        <end position="126"/>
    </location>
</feature>
<proteinExistence type="predicted"/>
<comment type="caution">
    <text evidence="3">The sequence shown here is derived from an EMBL/GenBank/DDBJ whole genome shotgun (WGS) entry which is preliminary data.</text>
</comment>
<dbReference type="Proteomes" id="UP000192257">
    <property type="component" value="Unassembled WGS sequence"/>
</dbReference>
<dbReference type="VEuPathDB" id="TriTrypDB:TM35_000082100"/>
<dbReference type="Pfam" id="PF26172">
    <property type="entry name" value="RESC8"/>
    <property type="match status" value="2"/>
</dbReference>
<protein>
    <recommendedName>
        <fullName evidence="2">RNA-editing substrate-binding complex 8 protein HEAT repeats domain-containing protein</fullName>
    </recommendedName>
</protein>
<evidence type="ECO:0000256" key="1">
    <source>
        <dbReference type="SAM" id="MobiDB-lite"/>
    </source>
</evidence>
<dbReference type="RefSeq" id="XP_028884478.1">
    <property type="nucleotide sequence ID" value="XM_029024075.1"/>
</dbReference>
<keyword evidence="4" id="KW-1185">Reference proteome</keyword>
<evidence type="ECO:0000313" key="4">
    <source>
        <dbReference type="Proteomes" id="UP000192257"/>
    </source>
</evidence>
<accession>A0A1X0P0I1</accession>
<evidence type="ECO:0000259" key="2">
    <source>
        <dbReference type="Pfam" id="PF26172"/>
    </source>
</evidence>
<dbReference type="InterPro" id="IPR058977">
    <property type="entry name" value="RESC8_HEAT"/>
</dbReference>
<reference evidence="3 4" key="1">
    <citation type="submission" date="2017-03" db="EMBL/GenBank/DDBJ databases">
        <title>An alternative strategy for trypanosome survival in the mammalian bloodstream revealed through genome and transcriptome analysis of the ubiquitous bovine parasite Trypanosoma (Megatrypanum) theileri.</title>
        <authorList>
            <person name="Kelly S."/>
            <person name="Ivens A."/>
            <person name="Mott A."/>
            <person name="O'Neill E."/>
            <person name="Emms D."/>
            <person name="Macleod O."/>
            <person name="Voorheis P."/>
            <person name="Matthews J."/>
            <person name="Matthews K."/>
            <person name="Carrington M."/>
        </authorList>
    </citation>
    <scope>NUCLEOTIDE SEQUENCE [LARGE SCALE GENOMIC DNA]</scope>
    <source>
        <strain evidence="3">Edinburgh</strain>
    </source>
</reference>